<comment type="catalytic activity">
    <reaction evidence="10">
        <text>a cytidine in tRNA + acetyl-CoA + ATP + H2O = an N(4)-acetylcytidine in tRNA + ADP + phosphate + CoA + H(+)</text>
        <dbReference type="Rhea" id="RHEA:53876"/>
        <dbReference type="Rhea" id="RHEA-COMP:13670"/>
        <dbReference type="Rhea" id="RHEA-COMP:13671"/>
        <dbReference type="ChEBI" id="CHEBI:15377"/>
        <dbReference type="ChEBI" id="CHEBI:15378"/>
        <dbReference type="ChEBI" id="CHEBI:30616"/>
        <dbReference type="ChEBI" id="CHEBI:43474"/>
        <dbReference type="ChEBI" id="CHEBI:57287"/>
        <dbReference type="ChEBI" id="CHEBI:57288"/>
        <dbReference type="ChEBI" id="CHEBI:74900"/>
        <dbReference type="ChEBI" id="CHEBI:82748"/>
        <dbReference type="ChEBI" id="CHEBI:456216"/>
    </reaction>
</comment>
<dbReference type="GO" id="GO:0000049">
    <property type="term" value="F:tRNA binding"/>
    <property type="evidence" value="ECO:0007669"/>
    <property type="project" value="TreeGrafter"/>
</dbReference>
<evidence type="ECO:0000256" key="7">
    <source>
        <dbReference type="ARBA" id="ARBA00023242"/>
    </source>
</evidence>
<dbReference type="InterPro" id="IPR000182">
    <property type="entry name" value="GNAT_dom"/>
</dbReference>
<keyword evidence="5 10" id="KW-0547">Nucleotide-binding</keyword>
<dbReference type="GO" id="GO:0030686">
    <property type="term" value="C:90S preribosome"/>
    <property type="evidence" value="ECO:0007669"/>
    <property type="project" value="TreeGrafter"/>
</dbReference>
<dbReference type="RefSeq" id="XP_005184781.1">
    <property type="nucleotide sequence ID" value="XM_005184724.3"/>
</dbReference>
<dbReference type="Pfam" id="PF13718">
    <property type="entry name" value="GNAT_acetyltr_2"/>
    <property type="match status" value="1"/>
</dbReference>
<dbReference type="Gene3D" id="3.40.50.300">
    <property type="entry name" value="P-loop containing nucleotide triphosphate hydrolases"/>
    <property type="match status" value="1"/>
</dbReference>
<feature type="domain" description="Possible tRNA binding" evidence="15">
    <location>
        <begin position="740"/>
        <end position="955"/>
    </location>
</feature>
<dbReference type="Proteomes" id="UP001652621">
    <property type="component" value="Unplaced"/>
</dbReference>
<dbReference type="InterPro" id="IPR033688">
    <property type="entry name" value="NAT10"/>
</dbReference>
<keyword evidence="2 10" id="KW-0698">rRNA processing</keyword>
<dbReference type="GO" id="GO:1904812">
    <property type="term" value="P:rRNA acetylation involved in maturation of SSU-rRNA"/>
    <property type="evidence" value="ECO:0007669"/>
    <property type="project" value="InterPro"/>
</dbReference>
<evidence type="ECO:0000313" key="18">
    <source>
        <dbReference type="RefSeq" id="XP_005184781.1"/>
    </source>
</evidence>
<dbReference type="InterPro" id="IPR027992">
    <property type="entry name" value="tRNA_bind_dom"/>
</dbReference>
<dbReference type="GO" id="GO:0005730">
    <property type="term" value="C:nucleolus"/>
    <property type="evidence" value="ECO:0007669"/>
    <property type="project" value="UniProtKB-SubCell"/>
</dbReference>
<dbReference type="Pfam" id="PF08351">
    <property type="entry name" value="TmcA_N"/>
    <property type="match status" value="1"/>
</dbReference>
<name>A0A1I8N921_MUSDO</name>
<feature type="binding site" evidence="10">
    <location>
        <begin position="282"/>
        <end position="291"/>
    </location>
    <ligand>
        <name>ATP</name>
        <dbReference type="ChEBI" id="CHEBI:30616"/>
    </ligand>
</feature>
<evidence type="ECO:0000313" key="17">
    <source>
        <dbReference type="Proteomes" id="UP001652621"/>
    </source>
</evidence>
<protein>
    <recommendedName>
        <fullName evidence="9 10">RNA cytidine acetyltransferase</fullName>
        <ecNumber evidence="10">2.3.1.-</ecNumber>
    </recommendedName>
    <alternativeName>
        <fullName evidence="10">18S rRNA cytosine acetyltransferase</fullName>
    </alternativeName>
</protein>
<evidence type="ECO:0000256" key="1">
    <source>
        <dbReference type="ARBA" id="ARBA00004604"/>
    </source>
</evidence>
<dbReference type="PANTHER" id="PTHR10925:SF5">
    <property type="entry name" value="RNA CYTIDINE ACETYLTRANSFERASE"/>
    <property type="match status" value="1"/>
</dbReference>
<dbReference type="GO" id="GO:1990883">
    <property type="term" value="F:18S rRNA cytidine N-acetyltransferase activity"/>
    <property type="evidence" value="ECO:0007669"/>
    <property type="project" value="TreeGrafter"/>
</dbReference>
<evidence type="ECO:0000256" key="11">
    <source>
        <dbReference type="SAM" id="MobiDB-lite"/>
    </source>
</evidence>
<dbReference type="VEuPathDB" id="VectorBase:MDOMA2_000838"/>
<dbReference type="InterPro" id="IPR032672">
    <property type="entry name" value="TmcA/NAT10/Kre33"/>
</dbReference>
<dbReference type="InterPro" id="IPR013562">
    <property type="entry name" value="TmcA/NAT10_N"/>
</dbReference>
<keyword evidence="8 10" id="KW-0012">Acyltransferase</keyword>
<dbReference type="GO" id="GO:0005524">
    <property type="term" value="F:ATP binding"/>
    <property type="evidence" value="ECO:0007669"/>
    <property type="project" value="UniProtKB-UniRule"/>
</dbReference>
<feature type="domain" description="N-acetyltransferase" evidence="14">
    <location>
        <begin position="502"/>
        <end position="726"/>
    </location>
</feature>
<feature type="region of interest" description="Disordered" evidence="11">
    <location>
        <begin position="979"/>
        <end position="1005"/>
    </location>
</feature>
<feature type="compositionally biased region" description="Basic and acidic residues" evidence="11">
    <location>
        <begin position="979"/>
        <end position="988"/>
    </location>
</feature>
<keyword evidence="6 10" id="KW-0067">ATP-binding</keyword>
<gene>
    <name evidence="16" type="primary">101900793</name>
    <name evidence="18" type="synonym">LOC101900793</name>
</gene>
<comment type="catalytic activity">
    <reaction evidence="10">
        <text>a cytidine in 18S rRNA + acetyl-CoA + ATP + H2O = an N(4)-acetylcytidine in 18S rRNA + ADP + phosphate + CoA + H(+)</text>
        <dbReference type="Rhea" id="RHEA:51424"/>
        <dbReference type="Rhea" id="RHEA-COMP:13575"/>
        <dbReference type="Rhea" id="RHEA-COMP:13576"/>
        <dbReference type="ChEBI" id="CHEBI:15377"/>
        <dbReference type="ChEBI" id="CHEBI:15378"/>
        <dbReference type="ChEBI" id="CHEBI:30616"/>
        <dbReference type="ChEBI" id="CHEBI:43474"/>
        <dbReference type="ChEBI" id="CHEBI:57287"/>
        <dbReference type="ChEBI" id="CHEBI:57288"/>
        <dbReference type="ChEBI" id="CHEBI:74900"/>
        <dbReference type="ChEBI" id="CHEBI:82748"/>
        <dbReference type="ChEBI" id="CHEBI:456216"/>
    </reaction>
</comment>
<dbReference type="GO" id="GO:0051391">
    <property type="term" value="P:tRNA acetylation"/>
    <property type="evidence" value="ECO:0007669"/>
    <property type="project" value="UniProtKB-UniRule"/>
</dbReference>
<evidence type="ECO:0000256" key="10">
    <source>
        <dbReference type="HAMAP-Rule" id="MF_03211"/>
    </source>
</evidence>
<dbReference type="InterPro" id="IPR027417">
    <property type="entry name" value="P-loop_NTPase"/>
</dbReference>
<dbReference type="PANTHER" id="PTHR10925">
    <property type="entry name" value="N-ACETYLTRANSFERASE 10"/>
    <property type="match status" value="1"/>
</dbReference>
<feature type="binding site" evidence="10">
    <location>
        <begin position="609"/>
        <end position="615"/>
    </location>
    <ligand>
        <name>acetyl-CoA</name>
        <dbReference type="ChEBI" id="CHEBI:57288"/>
    </ligand>
</feature>
<feature type="binding site" evidence="10">
    <location>
        <position position="443"/>
    </location>
    <ligand>
        <name>ATP</name>
        <dbReference type="ChEBI" id="CHEBI:30616"/>
    </ligand>
</feature>
<keyword evidence="17" id="KW-1185">Reference proteome</keyword>
<keyword evidence="3 10" id="KW-0808">Transferase</keyword>
<dbReference type="STRING" id="7370.A0A1I8N921"/>
<proteinExistence type="inferred from homology"/>
<feature type="domain" description="TcmA/NAT10 helicase" evidence="12">
    <location>
        <begin position="277"/>
        <end position="461"/>
    </location>
</feature>
<dbReference type="AlphaFoldDB" id="A0A1I8N921"/>
<evidence type="ECO:0000256" key="2">
    <source>
        <dbReference type="ARBA" id="ARBA00022552"/>
    </source>
</evidence>
<dbReference type="VEuPathDB" id="VectorBase:MDOA012827"/>
<dbReference type="Pfam" id="PF13725">
    <property type="entry name" value="tRNA_bind_2"/>
    <property type="match status" value="1"/>
</dbReference>
<dbReference type="HAMAP" id="MF_03211">
    <property type="entry name" value="RNA_acetyltr_Nat10"/>
    <property type="match status" value="1"/>
</dbReference>
<sequence length="1005" mass="113355">MVKKKIDNRIRVMIENGVKLGHRTMFIIIGDKARDQVPILYDILTKSTVKARPSVLWCYKNKDEAISNHGKKRAKKIAAGKIDINDADLFDTFRVSTTIHGRYYSETHAILGRTYGVCVLQDFEALTPNLLARTVETVEGGGLIILLLKTLNSLKQLYTMSMDVHKRFRTEAHQTVTCRFNERLILSLADCKRCLVVNDDLTVLPLSSKTANVVPVNPAEITKSENNDLLVELKESLRDTPPAGPLVNLCKTYDQAKAVAQFIDALAEKQLKPPTSLTAARGRGKSAAMGLSIAAAVAFGYVNIYVTSPHPENLITLFEFVLKGFDALEYQEHTDYTIIRSTNPDYKKAIIRINITRSNRQTIQYIAPNDTHLLNAADLLLIDEAAAIPLPLVKKMIGPYLIFMASTINGYEGTGRSLSLKLISQLQKENSAPPPIKLDESIRYTQGDDIESWLINLLCLDATSTVPNISSGCPTPDACELYYIDRDALFSYHKAAESFLHRLVSIYVSSHYKNSPNDLQMMSDAPAHHLFCLLGPIQRKDQLPEILVVIQVALEGEISSHTITDSLGRGKKASGDLIPWNVSEQYGDREFPKLAGVRVVRVATHPNYQRMGYGKRALKLLKDYYGGKFTDLNENNGLNEDNGIEEVEEEDVGLLKEQIRPRRKIPTLLKRLNERLPENIDYLGTSYGLTQELLKFWKNLGYVPVYLSQKANDLTGEHSCIMLHTLDKSGSLTEKVSAEWLSLYFNDFRRRVLKLLGKTFREFPTSLALSLLDNKWVKLQQEELNKQVLDAYFLPHDLQRLESYSRNQIEYRLILDLTSDISYLYFQGKISELQIDTLQKAILLAIGVQGKTVDGIAEELNMPGNQILAKFYDLIKKSSKYFSNVIEGHIESTMISETKLKRGDDFEPISLSLNEELEETAKQITKKQKDDLKRLKMESLKEFAIKGSDEDWSKALSGKDGKPKLISVKSGVKRLDEPLEALKSDNEPKKKKMKFGKKLKNKSVI</sequence>
<reference evidence="16" key="1">
    <citation type="submission" date="2020-05" db="UniProtKB">
        <authorList>
            <consortium name="EnsemblMetazoa"/>
        </authorList>
    </citation>
    <scope>IDENTIFICATION</scope>
    <source>
        <strain evidence="16">Aabys</strain>
    </source>
</reference>
<evidence type="ECO:0000256" key="4">
    <source>
        <dbReference type="ARBA" id="ARBA00022694"/>
    </source>
</evidence>
<feature type="binding site" evidence="10">
    <location>
        <begin position="602"/>
        <end position="604"/>
    </location>
    <ligand>
        <name>acetyl-CoA</name>
        <dbReference type="ChEBI" id="CHEBI:57288"/>
    </ligand>
</feature>
<dbReference type="EnsemblMetazoa" id="MDOA012827-RA">
    <property type="protein sequence ID" value="MDOA012827-PA"/>
    <property type="gene ID" value="MDOA012827"/>
</dbReference>
<feature type="compositionally biased region" description="Basic residues" evidence="11">
    <location>
        <begin position="989"/>
        <end position="1005"/>
    </location>
</feature>
<dbReference type="Gene3D" id="3.40.630.30">
    <property type="match status" value="1"/>
</dbReference>
<dbReference type="FunFam" id="3.40.50.300:FF:002218">
    <property type="entry name" value="tRNA(Met) cytidine acetyltransferase TmcA"/>
    <property type="match status" value="1"/>
</dbReference>
<comment type="subcellular location">
    <subcellularLocation>
        <location evidence="1 10">Nucleus</location>
        <location evidence="1 10">Nucleolus</location>
    </subcellularLocation>
</comment>
<reference evidence="18" key="2">
    <citation type="submission" date="2025-04" db="UniProtKB">
        <authorList>
            <consortium name="RefSeq"/>
        </authorList>
    </citation>
    <scope>IDENTIFICATION</scope>
    <source>
        <strain evidence="18">Aabys</strain>
    </source>
</reference>
<evidence type="ECO:0000256" key="6">
    <source>
        <dbReference type="ARBA" id="ARBA00022840"/>
    </source>
</evidence>
<comment type="similarity">
    <text evidence="10">Belongs to the RNA cytidine acetyltransferase family. NAT10 subfamily.</text>
</comment>
<keyword evidence="7 10" id="KW-0539">Nucleus</keyword>
<evidence type="ECO:0000256" key="5">
    <source>
        <dbReference type="ARBA" id="ARBA00022741"/>
    </source>
</evidence>
<dbReference type="eggNOG" id="KOG2036">
    <property type="taxonomic scope" value="Eukaryota"/>
</dbReference>
<evidence type="ECO:0000259" key="13">
    <source>
        <dbReference type="Pfam" id="PF08351"/>
    </source>
</evidence>
<comment type="function">
    <text evidence="10">RNA cytidine acetyltransferase with specificity toward both 18S rRNA and tRNAs. Catalyzes the formation of N(4)-acetylcytidine (ac4C) in 18S rRNA. Required for early nucleolar cleavages of precursor rRNA at sites A0, A1 and A2 during 18S rRNA synthesis. Catalyzes the formation of ac4C in serine and leucine tRNAs. Requires a tRNA-binding adapter protein for full tRNA acetyltransferase activity but not for 18S rRNA acetylation.</text>
</comment>
<evidence type="ECO:0000256" key="9">
    <source>
        <dbReference type="ARBA" id="ARBA00068357"/>
    </source>
</evidence>
<keyword evidence="4 10" id="KW-0819">tRNA processing</keyword>
<evidence type="ECO:0000259" key="15">
    <source>
        <dbReference type="Pfam" id="PF13725"/>
    </source>
</evidence>
<dbReference type="Gene3D" id="3.40.50.11040">
    <property type="match status" value="1"/>
</dbReference>
<evidence type="ECO:0000259" key="14">
    <source>
        <dbReference type="Pfam" id="PF13718"/>
    </source>
</evidence>
<dbReference type="OrthoDB" id="10067491at2759"/>
<dbReference type="InterPro" id="IPR007807">
    <property type="entry name" value="TcmA/NAT10_helicase"/>
</dbReference>
<feature type="binding site" evidence="10">
    <location>
        <position position="699"/>
    </location>
    <ligand>
        <name>acetyl-CoA</name>
        <dbReference type="ChEBI" id="CHEBI:57288"/>
    </ligand>
</feature>
<evidence type="ECO:0000256" key="3">
    <source>
        <dbReference type="ARBA" id="ARBA00022679"/>
    </source>
</evidence>
<dbReference type="KEGG" id="mde:101900793"/>
<evidence type="ECO:0000313" key="16">
    <source>
        <dbReference type="EnsemblMetazoa" id="MDOA012827-PA"/>
    </source>
</evidence>
<organism evidence="16">
    <name type="scientific">Musca domestica</name>
    <name type="common">House fly</name>
    <dbReference type="NCBI Taxonomy" id="7370"/>
    <lineage>
        <taxon>Eukaryota</taxon>
        <taxon>Metazoa</taxon>
        <taxon>Ecdysozoa</taxon>
        <taxon>Arthropoda</taxon>
        <taxon>Hexapoda</taxon>
        <taxon>Insecta</taxon>
        <taxon>Pterygota</taxon>
        <taxon>Neoptera</taxon>
        <taxon>Endopterygota</taxon>
        <taxon>Diptera</taxon>
        <taxon>Brachycera</taxon>
        <taxon>Muscomorpha</taxon>
        <taxon>Muscoidea</taxon>
        <taxon>Muscidae</taxon>
        <taxon>Musca</taxon>
    </lineage>
</organism>
<evidence type="ECO:0000256" key="8">
    <source>
        <dbReference type="ARBA" id="ARBA00023315"/>
    </source>
</evidence>
<evidence type="ECO:0000259" key="12">
    <source>
        <dbReference type="Pfam" id="PF05127"/>
    </source>
</evidence>
<feature type="domain" description="TmcA/NAT10 N-terminal" evidence="13">
    <location>
        <begin position="9"/>
        <end position="197"/>
    </location>
</feature>
<accession>A0A1I8N921</accession>
<dbReference type="EC" id="2.3.1.-" evidence="10"/>
<dbReference type="CDD" id="cd04301">
    <property type="entry name" value="NAT_SF"/>
    <property type="match status" value="1"/>
</dbReference>
<dbReference type="Pfam" id="PF05127">
    <property type="entry name" value="NAT10_TcmA_helicase"/>
    <property type="match status" value="1"/>
</dbReference>